<organism evidence="1 2">
    <name type="scientific">Clostridium botulinum</name>
    <dbReference type="NCBI Taxonomy" id="1491"/>
    <lineage>
        <taxon>Bacteria</taxon>
        <taxon>Bacillati</taxon>
        <taxon>Bacillota</taxon>
        <taxon>Clostridia</taxon>
        <taxon>Eubacteriales</taxon>
        <taxon>Clostridiaceae</taxon>
        <taxon>Clostridium</taxon>
    </lineage>
</organism>
<evidence type="ECO:0000313" key="1">
    <source>
        <dbReference type="EMBL" id="NFN35292.1"/>
    </source>
</evidence>
<dbReference type="EMBL" id="SWVK01000011">
    <property type="protein sequence ID" value="NFN35292.1"/>
    <property type="molecule type" value="Genomic_DNA"/>
</dbReference>
<evidence type="ECO:0000313" key="2">
    <source>
        <dbReference type="Proteomes" id="UP000473681"/>
    </source>
</evidence>
<protein>
    <submittedName>
        <fullName evidence="1">DUF3775 domain-containing protein</fullName>
    </submittedName>
</protein>
<dbReference type="AlphaFoldDB" id="A0A846K0U4"/>
<gene>
    <name evidence="1" type="ORF">FDB51_09140</name>
</gene>
<reference evidence="1 2" key="1">
    <citation type="submission" date="2019-04" db="EMBL/GenBank/DDBJ databases">
        <title>Genome sequencing of Clostridium botulinum Groups I-IV and Clostridium butyricum.</title>
        <authorList>
            <person name="Brunt J."/>
            <person name="Van Vliet A.H.M."/>
            <person name="Stringer S.C."/>
            <person name="Carter A.T."/>
            <person name="Peck M.W."/>
        </authorList>
    </citation>
    <scope>NUCLEOTIDE SEQUENCE [LARGE SCALE GENOMIC DNA]</scope>
    <source>
        <strain evidence="1 2">CB-K-33E</strain>
    </source>
</reference>
<accession>A0A846K0U4</accession>
<comment type="caution">
    <text evidence="1">The sequence shown here is derived from an EMBL/GenBank/DDBJ whole genome shotgun (WGS) entry which is preliminary data.</text>
</comment>
<name>A0A846K0U4_CLOBO</name>
<dbReference type="Proteomes" id="UP000473681">
    <property type="component" value="Unassembled WGS sequence"/>
</dbReference>
<proteinExistence type="predicted"/>
<sequence length="138" mass="16370">MEGDEFMFNELNIIFKILFELAQKRRKIEEKYGWKGDIKTYLDFNKTKNGILVNQATEELKNFLNALDFEVVKTIQTIMYLGRDKDYENDIPIDRFKKVKKGLIWNNQKSIEVNQIVSKLPLDKYLEEGFKILGIKIN</sequence>